<feature type="transmembrane region" description="Helical" evidence="8">
    <location>
        <begin position="397"/>
        <end position="418"/>
    </location>
</feature>
<dbReference type="PANTHER" id="PTHR48021:SF46">
    <property type="entry name" value="MAJOR FACILITATOR SUPERFAMILY (MFS) PROFILE DOMAIN-CONTAINING PROTEIN"/>
    <property type="match status" value="1"/>
</dbReference>
<keyword evidence="2" id="KW-0813">Transport</keyword>
<feature type="transmembrane region" description="Helical" evidence="8">
    <location>
        <begin position="424"/>
        <end position="443"/>
    </location>
</feature>
<reference evidence="10" key="1">
    <citation type="submission" date="2020-08" db="EMBL/GenBank/DDBJ databases">
        <title>Genome sequencing and assembly of the red palm weevil Rhynchophorus ferrugineus.</title>
        <authorList>
            <person name="Dias G.B."/>
            <person name="Bergman C.M."/>
            <person name="Manee M."/>
        </authorList>
    </citation>
    <scope>NUCLEOTIDE SEQUENCE</scope>
    <source>
        <strain evidence="10">AA-2017</strain>
        <tissue evidence="10">Whole larva</tissue>
    </source>
</reference>
<dbReference type="FunFam" id="1.20.1250.20:FF:000218">
    <property type="entry name" value="facilitated trehalose transporter Tret1"/>
    <property type="match status" value="1"/>
</dbReference>
<gene>
    <name evidence="10" type="ORF">GWI33_002700</name>
</gene>
<dbReference type="GO" id="GO:0022857">
    <property type="term" value="F:transmembrane transporter activity"/>
    <property type="evidence" value="ECO:0007669"/>
    <property type="project" value="InterPro"/>
</dbReference>
<dbReference type="PROSITE" id="PS00216">
    <property type="entry name" value="SUGAR_TRANSPORT_1"/>
    <property type="match status" value="1"/>
</dbReference>
<evidence type="ECO:0000256" key="5">
    <source>
        <dbReference type="ARBA" id="ARBA00022692"/>
    </source>
</evidence>
<evidence type="ECO:0000256" key="3">
    <source>
        <dbReference type="ARBA" id="ARBA00022475"/>
    </source>
</evidence>
<sequence length="463" mass="52028">MTGKVDIRNSEVGDDDGKQWPQIISVLAVSLGSYTSGMLFVWSSPFTLVIVQDKENYNISEDDASYFIIFHPAGMIFASLFFFKIAELLGRKKAVLFLSVPHILSWLITMFSTTKWEFYLARFVAGMSDTCSFCSIPPYVGEITTPKVRGFWGNIPTFILYGGQLSITVLGSYFGVKTTAYICICVPVLFALLVSFLPESPYQLMRDERYEAAKDSIRWLRRNNNVEEDFVAMKADVERQMSESGRWKDIFTIISNRRALRAGAFLRFSQQMCGIAVFASYTQPVFEKAGGNVSPQVSSMILIGLYWILNLVTSPAIERFGRRLSFFYSLLCCGTVLVLLSIFFLLDQYQTVDLTSTNWFPLVGMLLWAFSYSFGLGVVPTLMLGELFSSSIKSKGLCILIACYGLGVFVSTNMFKFLTASVGLYSSFLIYGICCLCSTVLTLKWVPETKGKTLEEIQQTLKK</sequence>
<keyword evidence="3" id="KW-1003">Cell membrane</keyword>
<evidence type="ECO:0000259" key="9">
    <source>
        <dbReference type="PROSITE" id="PS50850"/>
    </source>
</evidence>
<feature type="transmembrane region" description="Helical" evidence="8">
    <location>
        <begin position="264"/>
        <end position="281"/>
    </location>
</feature>
<dbReference type="InterPro" id="IPR050549">
    <property type="entry name" value="MFS_Trehalose_Transporter"/>
</dbReference>
<dbReference type="SUPFAM" id="SSF103473">
    <property type="entry name" value="MFS general substrate transporter"/>
    <property type="match status" value="1"/>
</dbReference>
<evidence type="ECO:0000256" key="4">
    <source>
        <dbReference type="ARBA" id="ARBA00022597"/>
    </source>
</evidence>
<protein>
    <recommendedName>
        <fullName evidence="9">Major facilitator superfamily (MFS) profile domain-containing protein</fullName>
    </recommendedName>
</protein>
<feature type="transmembrane region" description="Helical" evidence="8">
    <location>
        <begin position="293"/>
        <end position="312"/>
    </location>
</feature>
<dbReference type="PROSITE" id="PS50850">
    <property type="entry name" value="MFS"/>
    <property type="match status" value="1"/>
</dbReference>
<evidence type="ECO:0000313" key="10">
    <source>
        <dbReference type="EMBL" id="KAF7282386.1"/>
    </source>
</evidence>
<dbReference type="Pfam" id="PF00083">
    <property type="entry name" value="Sugar_tr"/>
    <property type="match status" value="1"/>
</dbReference>
<keyword evidence="6 8" id="KW-1133">Transmembrane helix</keyword>
<proteinExistence type="predicted"/>
<evidence type="ECO:0000256" key="7">
    <source>
        <dbReference type="ARBA" id="ARBA00023136"/>
    </source>
</evidence>
<feature type="transmembrane region" description="Helical" evidence="8">
    <location>
        <begin position="64"/>
        <end position="83"/>
    </location>
</feature>
<comment type="caution">
    <text evidence="10">The sequence shown here is derived from an EMBL/GenBank/DDBJ whole genome shotgun (WGS) entry which is preliminary data.</text>
</comment>
<evidence type="ECO:0000256" key="1">
    <source>
        <dbReference type="ARBA" id="ARBA00004651"/>
    </source>
</evidence>
<name>A0A834MFI3_RHYFE</name>
<evidence type="ECO:0000313" key="11">
    <source>
        <dbReference type="Proteomes" id="UP000625711"/>
    </source>
</evidence>
<keyword evidence="7 8" id="KW-0472">Membrane</keyword>
<comment type="subcellular location">
    <subcellularLocation>
        <location evidence="1">Cell membrane</location>
        <topology evidence="1">Multi-pass membrane protein</topology>
    </subcellularLocation>
</comment>
<dbReference type="OrthoDB" id="6133115at2759"/>
<evidence type="ECO:0000256" key="2">
    <source>
        <dbReference type="ARBA" id="ARBA00022448"/>
    </source>
</evidence>
<dbReference type="GO" id="GO:0005886">
    <property type="term" value="C:plasma membrane"/>
    <property type="evidence" value="ECO:0007669"/>
    <property type="project" value="UniProtKB-SubCell"/>
</dbReference>
<evidence type="ECO:0000256" key="8">
    <source>
        <dbReference type="SAM" id="Phobius"/>
    </source>
</evidence>
<dbReference type="Gene3D" id="1.20.1250.20">
    <property type="entry name" value="MFS general substrate transporter like domains"/>
    <property type="match status" value="1"/>
</dbReference>
<keyword evidence="5 8" id="KW-0812">Transmembrane</keyword>
<dbReference type="InterPro" id="IPR020846">
    <property type="entry name" value="MFS_dom"/>
</dbReference>
<feature type="transmembrane region" description="Helical" evidence="8">
    <location>
        <begin position="324"/>
        <end position="346"/>
    </location>
</feature>
<dbReference type="Proteomes" id="UP000625711">
    <property type="component" value="Unassembled WGS sequence"/>
</dbReference>
<dbReference type="EMBL" id="JAACXV010000175">
    <property type="protein sequence ID" value="KAF7282386.1"/>
    <property type="molecule type" value="Genomic_DNA"/>
</dbReference>
<feature type="transmembrane region" description="Helical" evidence="8">
    <location>
        <begin position="366"/>
        <end position="385"/>
    </location>
</feature>
<keyword evidence="4" id="KW-0762">Sugar transport</keyword>
<dbReference type="InterPro" id="IPR005829">
    <property type="entry name" value="Sugar_transporter_CS"/>
</dbReference>
<feature type="transmembrane region" description="Helical" evidence="8">
    <location>
        <begin position="23"/>
        <end position="44"/>
    </location>
</feature>
<evidence type="ECO:0000256" key="6">
    <source>
        <dbReference type="ARBA" id="ARBA00022989"/>
    </source>
</evidence>
<accession>A0A834MFI3</accession>
<dbReference type="AlphaFoldDB" id="A0A834MFI3"/>
<feature type="transmembrane region" description="Helical" evidence="8">
    <location>
        <begin position="95"/>
        <end position="113"/>
    </location>
</feature>
<dbReference type="InterPro" id="IPR036259">
    <property type="entry name" value="MFS_trans_sf"/>
</dbReference>
<dbReference type="PANTHER" id="PTHR48021">
    <property type="match status" value="1"/>
</dbReference>
<feature type="transmembrane region" description="Helical" evidence="8">
    <location>
        <begin position="179"/>
        <end position="197"/>
    </location>
</feature>
<dbReference type="InterPro" id="IPR005828">
    <property type="entry name" value="MFS_sugar_transport-like"/>
</dbReference>
<feature type="domain" description="Major facilitator superfamily (MFS) profile" evidence="9">
    <location>
        <begin position="21"/>
        <end position="450"/>
    </location>
</feature>
<keyword evidence="11" id="KW-1185">Reference proteome</keyword>
<organism evidence="10 11">
    <name type="scientific">Rhynchophorus ferrugineus</name>
    <name type="common">Red palm weevil</name>
    <name type="synonym">Curculio ferrugineus</name>
    <dbReference type="NCBI Taxonomy" id="354439"/>
    <lineage>
        <taxon>Eukaryota</taxon>
        <taxon>Metazoa</taxon>
        <taxon>Ecdysozoa</taxon>
        <taxon>Arthropoda</taxon>
        <taxon>Hexapoda</taxon>
        <taxon>Insecta</taxon>
        <taxon>Pterygota</taxon>
        <taxon>Neoptera</taxon>
        <taxon>Endopterygota</taxon>
        <taxon>Coleoptera</taxon>
        <taxon>Polyphaga</taxon>
        <taxon>Cucujiformia</taxon>
        <taxon>Curculionidae</taxon>
        <taxon>Dryophthorinae</taxon>
        <taxon>Rhynchophorus</taxon>
    </lineage>
</organism>